<comment type="caution">
    <text evidence="1">The sequence shown here is derived from an EMBL/GenBank/DDBJ whole genome shotgun (WGS) entry which is preliminary data.</text>
</comment>
<accession>A0A0S4SXI8</accession>
<organism evidence="1 2">
    <name type="scientific">Campylobacter hyointestinalis subsp. hyointestinalis</name>
    <dbReference type="NCBI Taxonomy" id="91352"/>
    <lineage>
        <taxon>Bacteria</taxon>
        <taxon>Pseudomonadati</taxon>
        <taxon>Campylobacterota</taxon>
        <taxon>Epsilonproteobacteria</taxon>
        <taxon>Campylobacterales</taxon>
        <taxon>Campylobacteraceae</taxon>
        <taxon>Campylobacter</taxon>
    </lineage>
</organism>
<reference evidence="1 2" key="1">
    <citation type="submission" date="2015-11" db="EMBL/GenBank/DDBJ databases">
        <authorList>
            <consortium name="Pathogen Informatics"/>
        </authorList>
    </citation>
    <scope>NUCLEOTIDE SEQUENCE [LARGE SCALE GENOMIC DNA]</scope>
    <source>
        <strain evidence="1 2">006A-0059</strain>
    </source>
</reference>
<dbReference type="AlphaFoldDB" id="A0A0S4SXI8"/>
<protein>
    <submittedName>
        <fullName evidence="1">Uncharacterized protein</fullName>
    </submittedName>
</protein>
<name>A0A0S4SXI8_CAMHY</name>
<keyword evidence="2" id="KW-1185">Reference proteome</keyword>
<dbReference type="Proteomes" id="UP000052237">
    <property type="component" value="Unassembled WGS sequence"/>
</dbReference>
<evidence type="ECO:0000313" key="2">
    <source>
        <dbReference type="Proteomes" id="UP000052237"/>
    </source>
</evidence>
<dbReference type="EMBL" id="FAVB01000009">
    <property type="protein sequence ID" value="CUU90538.1"/>
    <property type="molecule type" value="Genomic_DNA"/>
</dbReference>
<gene>
    <name evidence="1" type="ORF">ERS686654_02133</name>
</gene>
<dbReference type="RefSeq" id="WP_059435554.1">
    <property type="nucleotide sequence ID" value="NZ_FAVB01000009.1"/>
</dbReference>
<evidence type="ECO:0000313" key="1">
    <source>
        <dbReference type="EMBL" id="CUU90538.1"/>
    </source>
</evidence>
<proteinExistence type="predicted"/>
<sequence>MPTYKITQKQGSKTITSTLEAKNLASCKAFLETVSTAKVTCIYKVEFEDFNDNTPVDDMNYYKQYKAFVSDNQNFTKQVLVHHVKPTINEKEMANLIKTHLEVNNTPVKGITCRLFMK</sequence>